<sequence>MIVRFTGLGLGAATLTTVAAASGNTNADVLTASLDVSSFMADPVTPRSILIKDKDDMKVKMEMLIMKIQADFCRALENEEDPSKKFIVDRWTRAEGGGGVTCVIQNGKTFEKAGVNVSVVHGILPVDAVRQMKARGKELIGKELPFFAAGISSVIHPSNPHVPTIHFNYRYFEVTQENGEKMWWFGGGTDLTPYYLVEEDVRHFHSTLKKACDSHDAGYYAKFKKWCDEYFLISHRNECRGVGGIFFDDFEMHSQEDCFKFVKSCAEAVIPSYVPLVKKHRNNPYTSAERDWQLLRRGRYVEFNLVYDRGTKFGLYTPGARIESILMSLPVYAKWEYMHSPSDGTPEAKLTEILKNPKEWI</sequence>
<comment type="similarity">
    <text evidence="2">Belongs to the aerobic coproporphyrinogen-III oxidase family.</text>
</comment>
<dbReference type="UniPathway" id="UPA00251">
    <property type="reaction ID" value="UER00322"/>
</dbReference>
<dbReference type="SUPFAM" id="SSF102886">
    <property type="entry name" value="Coproporphyrinogen III oxidase"/>
    <property type="match status" value="1"/>
</dbReference>
<dbReference type="EMBL" id="LR002636">
    <property type="protein sequence ID" value="SVE72255.1"/>
    <property type="molecule type" value="mRNA"/>
</dbReference>
<dbReference type="PANTHER" id="PTHR10755">
    <property type="entry name" value="COPROPORPHYRINOGEN III OXIDASE, MITOCHONDRIAL"/>
    <property type="match status" value="1"/>
</dbReference>
<keyword evidence="8" id="KW-0732">Signal</keyword>
<dbReference type="PRINTS" id="PR00073">
    <property type="entry name" value="COPRGNOXDASE"/>
</dbReference>
<evidence type="ECO:0000256" key="7">
    <source>
        <dbReference type="ARBA" id="ARBA00023244"/>
    </source>
</evidence>
<feature type="signal peptide" evidence="8">
    <location>
        <begin position="1"/>
        <end position="21"/>
    </location>
</feature>
<dbReference type="EMBL" id="LR002004">
    <property type="protein sequence ID" value="SVE71623.1"/>
    <property type="molecule type" value="mRNA"/>
</dbReference>
<dbReference type="EC" id="1.3.3.3" evidence="4"/>
<accession>A0A4Y7LT00</accession>
<dbReference type="NCBIfam" id="NF003727">
    <property type="entry name" value="PRK05330.1"/>
    <property type="match status" value="1"/>
</dbReference>
<evidence type="ECO:0000313" key="9">
    <source>
        <dbReference type="EMBL" id="SVE70368.1"/>
    </source>
</evidence>
<evidence type="ECO:0000313" key="10">
    <source>
        <dbReference type="EMBL" id="SVE70992.1"/>
    </source>
</evidence>
<organism evidence="10">
    <name type="scientific">Daphnia similis</name>
    <dbReference type="NCBI Taxonomy" id="35528"/>
    <lineage>
        <taxon>Eukaryota</taxon>
        <taxon>Metazoa</taxon>
        <taxon>Ecdysozoa</taxon>
        <taxon>Arthropoda</taxon>
        <taxon>Crustacea</taxon>
        <taxon>Branchiopoda</taxon>
        <taxon>Diplostraca</taxon>
        <taxon>Cladocera</taxon>
        <taxon>Anomopoda</taxon>
        <taxon>Daphniidae</taxon>
        <taxon>Daphnia</taxon>
        <taxon>Daphnia similis group</taxon>
    </lineage>
</organism>
<comment type="subunit">
    <text evidence="3">Homodimer.</text>
</comment>
<evidence type="ECO:0000256" key="1">
    <source>
        <dbReference type="ARBA" id="ARBA00005168"/>
    </source>
</evidence>
<dbReference type="Gene3D" id="3.40.1500.10">
    <property type="entry name" value="Coproporphyrinogen III oxidase, aerobic"/>
    <property type="match status" value="1"/>
</dbReference>
<keyword evidence="5" id="KW-0560">Oxidoreductase</keyword>
<evidence type="ECO:0000313" key="12">
    <source>
        <dbReference type="EMBL" id="SVE72255.1"/>
    </source>
</evidence>
<gene>
    <name evidence="10" type="primary">EOG090X04L5</name>
</gene>
<dbReference type="InterPro" id="IPR018375">
    <property type="entry name" value="Coprogen_oxidase_CS"/>
</dbReference>
<dbReference type="InterPro" id="IPR036406">
    <property type="entry name" value="Coprogen_oxidase_aer_sf"/>
</dbReference>
<evidence type="ECO:0000256" key="4">
    <source>
        <dbReference type="ARBA" id="ARBA00012869"/>
    </source>
</evidence>
<dbReference type="PANTHER" id="PTHR10755:SF0">
    <property type="entry name" value="OXYGEN-DEPENDENT COPROPORPHYRINOGEN-III OXIDASE, MITOCHONDRIAL"/>
    <property type="match status" value="1"/>
</dbReference>
<evidence type="ECO:0000256" key="3">
    <source>
        <dbReference type="ARBA" id="ARBA00011738"/>
    </source>
</evidence>
<comment type="pathway">
    <text evidence="1">Porphyrin-containing compound metabolism; protoporphyrin-IX biosynthesis; protoporphyrinogen-IX from coproporphyrinogen-III (O2 route): step 1/1.</text>
</comment>
<evidence type="ECO:0000256" key="6">
    <source>
        <dbReference type="ARBA" id="ARBA00023133"/>
    </source>
</evidence>
<protein>
    <recommendedName>
        <fullName evidence="4">coproporphyrinogen oxidase</fullName>
        <ecNumber evidence="4">1.3.3.3</ecNumber>
    </recommendedName>
</protein>
<dbReference type="GO" id="GO:0006782">
    <property type="term" value="P:protoporphyrinogen IX biosynthetic process"/>
    <property type="evidence" value="ECO:0007669"/>
    <property type="project" value="UniProtKB-UniPathway"/>
</dbReference>
<dbReference type="EMBL" id="LR000749">
    <property type="protein sequence ID" value="SVE70368.1"/>
    <property type="molecule type" value="mRNA"/>
</dbReference>
<feature type="chain" id="PRO_5033837499" description="coproporphyrinogen oxidase" evidence="8">
    <location>
        <begin position="22"/>
        <end position="361"/>
    </location>
</feature>
<dbReference type="PROSITE" id="PS01021">
    <property type="entry name" value="COPROGEN_OXIDASE"/>
    <property type="match status" value="1"/>
</dbReference>
<dbReference type="InterPro" id="IPR001260">
    <property type="entry name" value="Coprogen_oxidase_aer"/>
</dbReference>
<keyword evidence="6" id="KW-0350">Heme biosynthesis</keyword>
<evidence type="ECO:0000256" key="8">
    <source>
        <dbReference type="SAM" id="SignalP"/>
    </source>
</evidence>
<dbReference type="FunFam" id="3.40.1500.10:FF:000002">
    <property type="entry name" value="oxygen-dependent coproporphyrinogen-III oxidase, mitochondrial"/>
    <property type="match status" value="1"/>
</dbReference>
<dbReference type="GO" id="GO:0004109">
    <property type="term" value="F:coproporphyrinogen oxidase activity"/>
    <property type="evidence" value="ECO:0007669"/>
    <property type="project" value="UniProtKB-EC"/>
</dbReference>
<evidence type="ECO:0000256" key="2">
    <source>
        <dbReference type="ARBA" id="ARBA00010644"/>
    </source>
</evidence>
<evidence type="ECO:0000256" key="5">
    <source>
        <dbReference type="ARBA" id="ARBA00023002"/>
    </source>
</evidence>
<name>A0A4Y7LT00_9CRUS</name>
<proteinExistence type="evidence at transcript level"/>
<dbReference type="EMBL" id="LR001373">
    <property type="protein sequence ID" value="SVE70992.1"/>
    <property type="molecule type" value="mRNA"/>
</dbReference>
<evidence type="ECO:0000313" key="11">
    <source>
        <dbReference type="EMBL" id="SVE71623.1"/>
    </source>
</evidence>
<dbReference type="AlphaFoldDB" id="A0A4Y7LT00"/>
<dbReference type="GO" id="GO:0005737">
    <property type="term" value="C:cytoplasm"/>
    <property type="evidence" value="ECO:0007669"/>
    <property type="project" value="TreeGrafter"/>
</dbReference>
<dbReference type="Pfam" id="PF01218">
    <property type="entry name" value="Coprogen_oxidas"/>
    <property type="match status" value="1"/>
</dbReference>
<dbReference type="PIRSF" id="PIRSF000166">
    <property type="entry name" value="Coproporphyri_ox"/>
    <property type="match status" value="1"/>
</dbReference>
<keyword evidence="7" id="KW-0627">Porphyrin biosynthesis</keyword>
<reference evidence="10" key="1">
    <citation type="submission" date="2018-08" db="EMBL/GenBank/DDBJ databases">
        <authorList>
            <person name="Cornetti L."/>
        </authorList>
    </citation>
    <scope>NUCLEOTIDE SEQUENCE</scope>
    <source>
        <strain evidence="9">CA-CBC-31</strain>
        <strain evidence="10">CA-CBC-34</strain>
        <strain evidence="11">CA-CBC-37</strain>
        <strain evidence="12">CA-CBC-38</strain>
    </source>
</reference>